<gene>
    <name evidence="2" type="ORF">PR048_030586</name>
</gene>
<dbReference type="EMBL" id="JARBHB010000014">
    <property type="protein sequence ID" value="KAJ8869035.1"/>
    <property type="molecule type" value="Genomic_DNA"/>
</dbReference>
<evidence type="ECO:0000313" key="3">
    <source>
        <dbReference type="Proteomes" id="UP001159363"/>
    </source>
</evidence>
<proteinExistence type="predicted"/>
<protein>
    <submittedName>
        <fullName evidence="2">Uncharacterized protein</fullName>
    </submittedName>
</protein>
<accession>A0ABQ9G9D6</accession>
<dbReference type="Proteomes" id="UP001159363">
    <property type="component" value="Chromosome 13"/>
</dbReference>
<keyword evidence="3" id="KW-1185">Reference proteome</keyword>
<sequence>MNDKKAVRLLASHQDNPGSIPGRVTPDICKLESCLTMPLVGGFSRLSPVSSTLALQRCSIFTSIHPHRLSRHHYFKPSKSLSSTQSFQTGWRCKLRNRSQACQQHRQIIWVRRAGCVTTTQMAEVRHNNSSFTKTAGKSRTESSDVRPKSQVLATMDHEKIHGRLGTMREGEGPRELWEGDERNRLEIAGPDCTLLWGGTVRRGGEISLWLCQVRTNHPVDSGLCTPLEFQLEYYDKSLIQTPVKTNRVMQAFRNTRYIVWYSPDIIVLQTKHLLMSAVDKATQHLFRCHSQRTVQIKVLYRPKIIYTCVMYTFVYTRSEWVKARAPGISTHPPPTQTVFDSRQGSTGRCHMSVGFLGDLPFPPNLHSGAVPYSPRFTLIGSQDLADDKEMGNGDLHRREFSQGSETQRFLTHVSIKSNVRTGASLQSVLGATVSERLDCSPPIEANMDQSRPGHSQIFASRNHAGRCRRSAGFLGVLPFPLPLHSGAPPFSLHSTLISSIDLVVKSRPNLSIQLKPLDHTVFDTSRKMLAQPSPPTVIAENLCAVDINMFVNNTVESKPAARLGGEQTRLESEKVPLLSLRKCIMSLQLLYNLMTRLRPHSLPEVEGGRDRLGRLRKREAEGKKKERGERKASFYPLAPSLTLSLSPRARQKFHFGVCYLARNSFSDMPGSGGGDTTRRVVRRRWRDLAAGRRTSAPPPVRARWGAFRKRAPGGRRVDPARGSVLATVIRRPRSQKQLLTSCYRKREDKMTVNSFCSLYRQFQQRVVNKLFPSVNVVFITIYNTTLTPILNIHDSRADTRGTGQLKSSNHESAYEQKSYGVQLALKSFREVHLSLYISCNGEIKKALPPIRILGFMVHFYQCNISKSTYVNHERWTRKGITRTTRRNNRACLDSSTVVITEIPPQSLSPRFLHSRYHRDSSTVVITEIPPQSLSPRFLHSRYHRDSSTVVINEFPPQSLSPRFLHSRYQRDSSTVVITEIPPQSLSPRFLHSRYHRDSKTSKPFLAKLMTLDSTVLRTNMVLLTAHWLSAVAEDGDDWASVLQEVSNTAWTNGYSHINTRVLNSILSQNESANCSGIYVYVTDAVVAVLKCRTRVWQYLVSKLIVVDTSTAIVNIAFSHQVFYYRAVVTSLGTRFFIAAARKAQENSTA</sequence>
<name>A0ABQ9G9D6_9NEOP</name>
<evidence type="ECO:0000256" key="1">
    <source>
        <dbReference type="SAM" id="MobiDB-lite"/>
    </source>
</evidence>
<comment type="caution">
    <text evidence="2">The sequence shown here is derived from an EMBL/GenBank/DDBJ whole genome shotgun (WGS) entry which is preliminary data.</text>
</comment>
<feature type="region of interest" description="Disordered" evidence="1">
    <location>
        <begin position="605"/>
        <end position="632"/>
    </location>
</feature>
<evidence type="ECO:0000313" key="2">
    <source>
        <dbReference type="EMBL" id="KAJ8869035.1"/>
    </source>
</evidence>
<reference evidence="2 3" key="1">
    <citation type="submission" date="2023-02" db="EMBL/GenBank/DDBJ databases">
        <title>LHISI_Scaffold_Assembly.</title>
        <authorList>
            <person name="Stuart O.P."/>
            <person name="Cleave R."/>
            <person name="Magrath M.J.L."/>
            <person name="Mikheyev A.S."/>
        </authorList>
    </citation>
    <scope>NUCLEOTIDE SEQUENCE [LARGE SCALE GENOMIC DNA]</scope>
    <source>
        <strain evidence="2">Daus_M_001</strain>
        <tissue evidence="2">Leg muscle</tissue>
    </source>
</reference>
<organism evidence="2 3">
    <name type="scientific">Dryococelus australis</name>
    <dbReference type="NCBI Taxonomy" id="614101"/>
    <lineage>
        <taxon>Eukaryota</taxon>
        <taxon>Metazoa</taxon>
        <taxon>Ecdysozoa</taxon>
        <taxon>Arthropoda</taxon>
        <taxon>Hexapoda</taxon>
        <taxon>Insecta</taxon>
        <taxon>Pterygota</taxon>
        <taxon>Neoptera</taxon>
        <taxon>Polyneoptera</taxon>
        <taxon>Phasmatodea</taxon>
        <taxon>Verophasmatodea</taxon>
        <taxon>Anareolatae</taxon>
        <taxon>Phasmatidae</taxon>
        <taxon>Eurycanthinae</taxon>
        <taxon>Dryococelus</taxon>
    </lineage>
</organism>